<sequence length="110" mass="12203">MADVNERTTAQMLRRSGLTSSTSPVAVTGVGAAAQQRRQQRLPELATVANWVKILRVRLRETNIDPEDSALVALRDEVRVLRRDIDGSQALLDDVHDVLGSLFDVDIPER</sequence>
<dbReference type="AlphaFoldDB" id="A0A165KSV3"/>
<protein>
    <submittedName>
        <fullName evidence="2">Uncharacterized protein</fullName>
    </submittedName>
</protein>
<accession>A0A165KSV3</accession>
<gene>
    <name evidence="2" type="ORF">EXIGLDRAFT_833394</name>
</gene>
<dbReference type="EMBL" id="KV425938">
    <property type="protein sequence ID" value="KZV96825.1"/>
    <property type="molecule type" value="Genomic_DNA"/>
</dbReference>
<name>A0A165KSV3_EXIGL</name>
<keyword evidence="3" id="KW-1185">Reference proteome</keyword>
<feature type="region of interest" description="Disordered" evidence="1">
    <location>
        <begin position="1"/>
        <end position="24"/>
    </location>
</feature>
<proteinExistence type="predicted"/>
<reference evidence="2 3" key="1">
    <citation type="journal article" date="2016" name="Mol. Biol. Evol.">
        <title>Comparative Genomics of Early-Diverging Mushroom-Forming Fungi Provides Insights into the Origins of Lignocellulose Decay Capabilities.</title>
        <authorList>
            <person name="Nagy L.G."/>
            <person name="Riley R."/>
            <person name="Tritt A."/>
            <person name="Adam C."/>
            <person name="Daum C."/>
            <person name="Floudas D."/>
            <person name="Sun H."/>
            <person name="Yadav J.S."/>
            <person name="Pangilinan J."/>
            <person name="Larsson K.H."/>
            <person name="Matsuura K."/>
            <person name="Barry K."/>
            <person name="Labutti K."/>
            <person name="Kuo R."/>
            <person name="Ohm R.A."/>
            <person name="Bhattacharya S.S."/>
            <person name="Shirouzu T."/>
            <person name="Yoshinaga Y."/>
            <person name="Martin F.M."/>
            <person name="Grigoriev I.V."/>
            <person name="Hibbett D.S."/>
        </authorList>
    </citation>
    <scope>NUCLEOTIDE SEQUENCE [LARGE SCALE GENOMIC DNA]</scope>
    <source>
        <strain evidence="2 3">HHB12029</strain>
    </source>
</reference>
<dbReference type="Proteomes" id="UP000077266">
    <property type="component" value="Unassembled WGS sequence"/>
</dbReference>
<dbReference type="InParanoid" id="A0A165KSV3"/>
<feature type="compositionally biased region" description="Polar residues" evidence="1">
    <location>
        <begin position="7"/>
        <end position="24"/>
    </location>
</feature>
<evidence type="ECO:0000313" key="2">
    <source>
        <dbReference type="EMBL" id="KZV96825.1"/>
    </source>
</evidence>
<evidence type="ECO:0000313" key="3">
    <source>
        <dbReference type="Proteomes" id="UP000077266"/>
    </source>
</evidence>
<organism evidence="2 3">
    <name type="scientific">Exidia glandulosa HHB12029</name>
    <dbReference type="NCBI Taxonomy" id="1314781"/>
    <lineage>
        <taxon>Eukaryota</taxon>
        <taxon>Fungi</taxon>
        <taxon>Dikarya</taxon>
        <taxon>Basidiomycota</taxon>
        <taxon>Agaricomycotina</taxon>
        <taxon>Agaricomycetes</taxon>
        <taxon>Auriculariales</taxon>
        <taxon>Exidiaceae</taxon>
        <taxon>Exidia</taxon>
    </lineage>
</organism>
<evidence type="ECO:0000256" key="1">
    <source>
        <dbReference type="SAM" id="MobiDB-lite"/>
    </source>
</evidence>